<dbReference type="InterPro" id="IPR041854">
    <property type="entry name" value="BFD-like_2Fe2S-bd_dom_sf"/>
</dbReference>
<accession>A0AAU7Q437</accession>
<organism evidence="3">
    <name type="scientific">Acerihabitans sp. KWT182</name>
    <dbReference type="NCBI Taxonomy" id="3157919"/>
    <lineage>
        <taxon>Bacteria</taxon>
        <taxon>Pseudomonadati</taxon>
        <taxon>Pseudomonadota</taxon>
        <taxon>Gammaproteobacteria</taxon>
        <taxon>Enterobacterales</taxon>
        <taxon>Pectobacteriaceae</taxon>
        <taxon>Acerihabitans</taxon>
    </lineage>
</organism>
<name>A0AAU7Q437_9GAMM</name>
<evidence type="ECO:0000313" key="3">
    <source>
        <dbReference type="EMBL" id="XBS67925.1"/>
    </source>
</evidence>
<feature type="domain" description="SoxA A3" evidence="2">
    <location>
        <begin position="172"/>
        <end position="246"/>
    </location>
</feature>
<dbReference type="PANTHER" id="PTHR42949:SF3">
    <property type="entry name" value="ANAEROBIC GLYCEROL-3-PHOSPHATE DEHYDROGENASE SUBUNIT B"/>
    <property type="match status" value="1"/>
</dbReference>
<dbReference type="PANTHER" id="PTHR42949">
    <property type="entry name" value="ANAEROBIC GLYCEROL-3-PHOSPHATE DEHYDROGENASE SUBUNIT B"/>
    <property type="match status" value="1"/>
</dbReference>
<dbReference type="InterPro" id="IPR041117">
    <property type="entry name" value="SoxA_A3"/>
</dbReference>
<protein>
    <submittedName>
        <fullName evidence="3">(2Fe-2S)-binding protein</fullName>
    </submittedName>
</protein>
<evidence type="ECO:0000256" key="1">
    <source>
        <dbReference type="ARBA" id="ARBA00023002"/>
    </source>
</evidence>
<dbReference type="EMBL" id="CP157947">
    <property type="protein sequence ID" value="XBS67925.1"/>
    <property type="molecule type" value="Genomic_DNA"/>
</dbReference>
<dbReference type="InterPro" id="IPR036188">
    <property type="entry name" value="FAD/NAD-bd_sf"/>
</dbReference>
<dbReference type="SUPFAM" id="SSF51905">
    <property type="entry name" value="FAD/NAD(P)-binding domain"/>
    <property type="match status" value="1"/>
</dbReference>
<reference evidence="3" key="1">
    <citation type="submission" date="2024-06" db="EMBL/GenBank/DDBJ databases">
        <authorList>
            <person name="Coelho C."/>
            <person name="Bento M."/>
            <person name="Garcia E."/>
            <person name="Camelo A."/>
            <person name="Brandao I."/>
            <person name="Espirito Santo C."/>
            <person name="Trovao J."/>
            <person name="Verissimo A."/>
            <person name="Costa J."/>
            <person name="Tiago I."/>
        </authorList>
    </citation>
    <scope>NUCLEOTIDE SEQUENCE</scope>
    <source>
        <strain evidence="3">KWT182</strain>
    </source>
</reference>
<dbReference type="Gene3D" id="3.50.50.60">
    <property type="entry name" value="FAD/NAD(P)-binding domain"/>
    <property type="match status" value="1"/>
</dbReference>
<dbReference type="GO" id="GO:0016491">
    <property type="term" value="F:oxidoreductase activity"/>
    <property type="evidence" value="ECO:0007669"/>
    <property type="project" value="UniProtKB-KW"/>
</dbReference>
<evidence type="ECO:0000259" key="2">
    <source>
        <dbReference type="Pfam" id="PF17806"/>
    </source>
</evidence>
<gene>
    <name evidence="3" type="ORF">ABK905_13475</name>
</gene>
<dbReference type="Gene3D" id="1.10.10.1100">
    <property type="entry name" value="BFD-like [2Fe-2S]-binding domain"/>
    <property type="match status" value="1"/>
</dbReference>
<dbReference type="Pfam" id="PF17806">
    <property type="entry name" value="SO_alpha_A3"/>
    <property type="match status" value="1"/>
</dbReference>
<sequence length="260" mass="27746">MTALRCSRIPYFSGVQDIAIERLAEDRLKLTCRTGGKQRAFEAGHIGLHEGVIPEQHIARSAGCAYRWDDVTLSFTPVRDRELESSVPGIFIAGDAGGTGGAMAAVAEGEIAAIAILRRLEKISPTAASRGYKQAERERAAHLAPRPLLDRLYRPTPSVAAPADDAVICRCEEIGCREIRAAIAAGCDGPNQLKAFLRTGMGPCQGRLCGTTISMLIAAQRKVSPDEAGFYTVRSPLSPVTVGELADLSEDSELPPDSTT</sequence>
<proteinExistence type="predicted"/>
<dbReference type="AlphaFoldDB" id="A0AAU7Q437"/>
<dbReference type="InterPro" id="IPR051691">
    <property type="entry name" value="Metab_Enz_Cyan_OpOx_G3PDH"/>
</dbReference>
<keyword evidence="1" id="KW-0560">Oxidoreductase</keyword>
<dbReference type="CDD" id="cd19946">
    <property type="entry name" value="GlpA-like_Fer2_BFD-like"/>
    <property type="match status" value="1"/>
</dbReference>